<gene>
    <name evidence="2" type="ORF">CSUI_004536</name>
</gene>
<feature type="region of interest" description="Disordered" evidence="1">
    <location>
        <begin position="533"/>
        <end position="563"/>
    </location>
</feature>
<feature type="compositionally biased region" description="Basic and acidic residues" evidence="1">
    <location>
        <begin position="400"/>
        <end position="411"/>
    </location>
</feature>
<evidence type="ECO:0000256" key="1">
    <source>
        <dbReference type="SAM" id="MobiDB-lite"/>
    </source>
</evidence>
<dbReference type="RefSeq" id="XP_067923299.1">
    <property type="nucleotide sequence ID" value="XM_068064724.1"/>
</dbReference>
<feature type="compositionally biased region" description="Low complexity" evidence="1">
    <location>
        <begin position="690"/>
        <end position="719"/>
    </location>
</feature>
<feature type="compositionally biased region" description="Polar residues" evidence="1">
    <location>
        <begin position="1076"/>
        <end position="1085"/>
    </location>
</feature>
<feature type="compositionally biased region" description="Basic and acidic residues" evidence="1">
    <location>
        <begin position="875"/>
        <end position="888"/>
    </location>
</feature>
<feature type="compositionally biased region" description="Polar residues" evidence="1">
    <location>
        <begin position="1"/>
        <end position="10"/>
    </location>
</feature>
<feature type="compositionally biased region" description="Pro residues" evidence="1">
    <location>
        <begin position="1361"/>
        <end position="1371"/>
    </location>
</feature>
<feature type="compositionally biased region" description="Gly residues" evidence="1">
    <location>
        <begin position="1565"/>
        <end position="1596"/>
    </location>
</feature>
<feature type="compositionally biased region" description="Polar residues" evidence="1">
    <location>
        <begin position="118"/>
        <end position="136"/>
    </location>
</feature>
<feature type="compositionally biased region" description="Polar residues" evidence="1">
    <location>
        <begin position="30"/>
        <end position="44"/>
    </location>
</feature>
<feature type="region of interest" description="Disordered" evidence="1">
    <location>
        <begin position="115"/>
        <end position="136"/>
    </location>
</feature>
<feature type="region of interest" description="Disordered" evidence="1">
    <location>
        <begin position="673"/>
        <end position="753"/>
    </location>
</feature>
<accession>A0A2C6KWZ1</accession>
<feature type="compositionally biased region" description="Pro residues" evidence="1">
    <location>
        <begin position="1543"/>
        <end position="1559"/>
    </location>
</feature>
<feature type="compositionally biased region" description="Basic and acidic residues" evidence="1">
    <location>
        <begin position="1604"/>
        <end position="1616"/>
    </location>
</feature>
<reference evidence="2 3" key="1">
    <citation type="journal article" date="2017" name="Int. J. Parasitol.">
        <title>The genome of the protozoan parasite Cystoisospora suis and a reverse vaccinology approach to identify vaccine candidates.</title>
        <authorList>
            <person name="Palmieri N."/>
            <person name="Shrestha A."/>
            <person name="Ruttkowski B."/>
            <person name="Beck T."/>
            <person name="Vogl C."/>
            <person name="Tomley F."/>
            <person name="Blake D.P."/>
            <person name="Joachim A."/>
        </authorList>
    </citation>
    <scope>NUCLEOTIDE SEQUENCE [LARGE SCALE GENOMIC DNA]</scope>
    <source>
        <strain evidence="2 3">Wien I</strain>
    </source>
</reference>
<comment type="caution">
    <text evidence="2">The sequence shown here is derived from an EMBL/GenBank/DDBJ whole genome shotgun (WGS) entry which is preliminary data.</text>
</comment>
<feature type="region of interest" description="Disordered" evidence="1">
    <location>
        <begin position="264"/>
        <end position="415"/>
    </location>
</feature>
<sequence>MNSPTFSSLVSVGDAGRGSSAARTAGNATMSTSSSPLSGYAQNPTTVAAAEEKATEGVTRPENSAMAKGDQKICLSDNTGERKGEVCLSSDAAEDDMSSSDYQDTGVADGIHLEEDTAPTTSGTRELTGSDFSPSLPMSTVVPTNVDTQIQFSCDVESSASPRSIKAGALQEQTACLSASVPLKQEQSHSQLVGLRKEESGGSVVQNPVVGTARNQGGFTSSASGAALVLLPTKGSLHHGDSEIPAVTSSSASAADIKDGVKVDTAKTTSHVTESRASLKETVGMLRDTQTESIQKKRKEPHTSGDSTPAGKPEGGGDGGQGELGKSVRGAPEEDGEDPEWRSKKKKKSGKSKRKQGEAKDAGDDVDSGEKRKKHKTHTGERSPGVRGDGKREKKKRKDRSVSRDRGHAEDTGFDEGDAVELTEYVKANMDKLRGMYEQQVSAATDMIAHQTEKSGLDPLSNKGTASALLAAPAPPRVPLESLFDSCNHFQKLAARKLVSSLMDCTASTVSRALSPPRFTYTELIGYAQEHCKKTPSEPNSSVDQSPATAVTPRPGQAPTGQVPTRHELIHRSASAPCCIECCPVCLNYLLVPLVVSGARQKTPSVEDSTSFRVTERWGCCCLSIQSPTDASSRGESSDSDEASEKRSSRSHRASGGWTYADQFRKFNKLKGQSHYTEGDDPNDDEYIPSSLRSSSSTSTTASFARGPSGSGGRSPVAAQNRSMGGGEGLGGKHVNRLIQGGGSMTGRSSMPNRMHQQLPVPARSYRLGGGLSGIRQRLPLDRQNVRIDRGSMFGTADQRPEKWVPRSEAMLRRLQQSRETKGRGGELDNAHSRGGGVRGLPLHGPSQQTRKARQSSSSSDSDSSSDSSSSSDEDAQKKNGRKTESRVKGGGGSDTADVRETVKTRLQKFCKQADGQKLPVLKEACAALFVTAMKDLCLEPWSQHYAIRILLRSADSVFPQFIKSNGIVLLREWMEEVATSPESVEEHEGLLASALKVLQRLRPARQDLIQSKMPFLVRAIAQRKKVAKCDFEACSEEVSAVAEKLFLTWKATFGAQASEANSSVSGSTLGPGPSSRPQLSNAPASSEGLASSEKATPERLSTTRCDGVRQQASVVGPTPRTGSVSFGGQTKRGPGGEGKRGDTSTASQGAQGAVDTKQATGQDRFAQSAKKTPAGEETKAKAEEELMSLAKLGENLQDTAKRRRLEEEGTYSPTADDEVQMELPGKGGSVDLAEEERETRVKFLSLNDGLVALVFFDPLEEPLVVKQSLGHGDELTGEEAAQHLTQLRHTQADADKFDKLRRMHTYKEIGRCAAVIAGERGKGDGALVPKRIVHPQVTMKFTVPLRIDFTGSKEPHRHPNPSPPPDPAPPGAAAIPVEPPQQLFPCVSAFSFVGIPVIASDAQGPPPLELTSAPMHSPGTVGQAPTEGDRPSVLPREGPRSTEDGDGGSGCGRADDIAAQTGDHMGLDAAATAGLVASGAASPTYAVPQGAVQAMMAPPPSGVPFFPPPCFPPIPGPGYPPLCPPFAALPPPSLVGGPPPGVFGMMPPPQGETPPFPVRPGSGPPRGGFGGPRGGRGGGRGGRGGGRGWGGGGEGGGRRRGGKRSEEGGREPRGR</sequence>
<dbReference type="Proteomes" id="UP000221165">
    <property type="component" value="Unassembled WGS sequence"/>
</dbReference>
<dbReference type="OrthoDB" id="333896at2759"/>
<evidence type="ECO:0000313" key="2">
    <source>
        <dbReference type="EMBL" id="PHJ21617.1"/>
    </source>
</evidence>
<feature type="region of interest" description="Disordered" evidence="1">
    <location>
        <begin position="1351"/>
        <end position="1379"/>
    </location>
</feature>
<dbReference type="GeneID" id="94427935"/>
<proteinExistence type="predicted"/>
<feature type="compositionally biased region" description="Basic residues" evidence="1">
    <location>
        <begin position="343"/>
        <end position="354"/>
    </location>
</feature>
<protein>
    <recommendedName>
        <fullName evidence="4">TFIIS N-terminal domain-containing protein</fullName>
    </recommendedName>
</protein>
<feature type="compositionally biased region" description="Low complexity" evidence="1">
    <location>
        <begin position="17"/>
        <end position="29"/>
    </location>
</feature>
<evidence type="ECO:0000313" key="3">
    <source>
        <dbReference type="Proteomes" id="UP000221165"/>
    </source>
</evidence>
<feature type="region of interest" description="Disordered" evidence="1">
    <location>
        <begin position="1543"/>
        <end position="1616"/>
    </location>
</feature>
<feature type="region of interest" description="Disordered" evidence="1">
    <location>
        <begin position="627"/>
        <end position="656"/>
    </location>
</feature>
<feature type="compositionally biased region" description="Basic and acidic residues" evidence="1">
    <location>
        <begin position="818"/>
        <end position="832"/>
    </location>
</feature>
<feature type="region of interest" description="Disordered" evidence="1">
    <location>
        <begin position="1405"/>
        <end position="1458"/>
    </location>
</feature>
<feature type="compositionally biased region" description="Polar residues" evidence="1">
    <location>
        <begin position="537"/>
        <end position="549"/>
    </location>
</feature>
<feature type="compositionally biased region" description="Gly residues" evidence="1">
    <location>
        <begin position="313"/>
        <end position="323"/>
    </location>
</feature>
<dbReference type="VEuPathDB" id="ToxoDB:CSUI_004536"/>
<feature type="region of interest" description="Disordered" evidence="1">
    <location>
        <begin position="818"/>
        <end position="900"/>
    </location>
</feature>
<feature type="compositionally biased region" description="Low complexity" evidence="1">
    <location>
        <begin position="856"/>
        <end position="871"/>
    </location>
</feature>
<feature type="region of interest" description="Disordered" evidence="1">
    <location>
        <begin position="1200"/>
        <end position="1224"/>
    </location>
</feature>
<organism evidence="2 3">
    <name type="scientific">Cystoisospora suis</name>
    <dbReference type="NCBI Taxonomy" id="483139"/>
    <lineage>
        <taxon>Eukaryota</taxon>
        <taxon>Sar</taxon>
        <taxon>Alveolata</taxon>
        <taxon>Apicomplexa</taxon>
        <taxon>Conoidasida</taxon>
        <taxon>Coccidia</taxon>
        <taxon>Eucoccidiorida</taxon>
        <taxon>Eimeriorina</taxon>
        <taxon>Sarcocystidae</taxon>
        <taxon>Cystoisospora</taxon>
    </lineage>
</organism>
<evidence type="ECO:0008006" key="4">
    <source>
        <dbReference type="Google" id="ProtNLM"/>
    </source>
</evidence>
<keyword evidence="3" id="KW-1185">Reference proteome</keyword>
<name>A0A2C6KWZ1_9APIC</name>
<feature type="region of interest" description="Disordered" evidence="1">
    <location>
        <begin position="1061"/>
        <end position="1182"/>
    </location>
</feature>
<dbReference type="EMBL" id="MIGC01002138">
    <property type="protein sequence ID" value="PHJ21617.1"/>
    <property type="molecule type" value="Genomic_DNA"/>
</dbReference>
<feature type="region of interest" description="Disordered" evidence="1">
    <location>
        <begin position="1"/>
        <end position="69"/>
    </location>
</feature>